<evidence type="ECO:0000313" key="2">
    <source>
        <dbReference type="Proteomes" id="UP000315783"/>
    </source>
</evidence>
<dbReference type="AlphaFoldDB" id="A0A545VD57"/>
<proteinExistence type="predicted"/>
<accession>A0A545VD57</accession>
<name>A0A545VD57_9HYPO</name>
<dbReference type="EMBL" id="SPUK01000002">
    <property type="protein sequence ID" value="TQV99654.1"/>
    <property type="molecule type" value="Genomic_DNA"/>
</dbReference>
<gene>
    <name evidence="1" type="ORF">IF1G_01869</name>
</gene>
<dbReference type="Proteomes" id="UP000315783">
    <property type="component" value="Unassembled WGS sequence"/>
</dbReference>
<sequence>MGLWQQAWHVVYLDRVACQGGRTWCEVAFLTTVGVLMGDMLDVSRDLISSCLVSHTGRINCLGVKQYAGNGPVG</sequence>
<evidence type="ECO:0000313" key="1">
    <source>
        <dbReference type="EMBL" id="TQV99654.1"/>
    </source>
</evidence>
<reference evidence="1 2" key="1">
    <citation type="journal article" date="2019" name="Appl. Microbiol. Biotechnol.">
        <title>Genome sequence of Isaria javanica and comparative genome analysis insights into family S53 peptidase evolution in fungal entomopathogens.</title>
        <authorList>
            <person name="Lin R."/>
            <person name="Zhang X."/>
            <person name="Xin B."/>
            <person name="Zou M."/>
            <person name="Gao Y."/>
            <person name="Qin F."/>
            <person name="Hu Q."/>
            <person name="Xie B."/>
            <person name="Cheng X."/>
        </authorList>
    </citation>
    <scope>NUCLEOTIDE SEQUENCE [LARGE SCALE GENOMIC DNA]</scope>
    <source>
        <strain evidence="1 2">IJ1G</strain>
    </source>
</reference>
<organism evidence="1 2">
    <name type="scientific">Cordyceps javanica</name>
    <dbReference type="NCBI Taxonomy" id="43265"/>
    <lineage>
        <taxon>Eukaryota</taxon>
        <taxon>Fungi</taxon>
        <taxon>Dikarya</taxon>
        <taxon>Ascomycota</taxon>
        <taxon>Pezizomycotina</taxon>
        <taxon>Sordariomycetes</taxon>
        <taxon>Hypocreomycetidae</taxon>
        <taxon>Hypocreales</taxon>
        <taxon>Cordycipitaceae</taxon>
        <taxon>Cordyceps</taxon>
    </lineage>
</organism>
<protein>
    <submittedName>
        <fullName evidence="1">Uncharacterized protein</fullName>
    </submittedName>
</protein>
<comment type="caution">
    <text evidence="1">The sequence shown here is derived from an EMBL/GenBank/DDBJ whole genome shotgun (WGS) entry which is preliminary data.</text>
</comment>
<keyword evidence="2" id="KW-1185">Reference proteome</keyword>